<dbReference type="InterPro" id="IPR005111">
    <property type="entry name" value="MoeA_C_domain_IV"/>
</dbReference>
<organism evidence="13 14">
    <name type="scientific">Undibacter mobilis</name>
    <dbReference type="NCBI Taxonomy" id="2292256"/>
    <lineage>
        <taxon>Bacteria</taxon>
        <taxon>Pseudomonadati</taxon>
        <taxon>Pseudomonadota</taxon>
        <taxon>Alphaproteobacteria</taxon>
        <taxon>Hyphomicrobiales</taxon>
        <taxon>Nitrobacteraceae</taxon>
        <taxon>Undibacter</taxon>
    </lineage>
</organism>
<evidence type="ECO:0000256" key="2">
    <source>
        <dbReference type="ARBA" id="ARBA00002901"/>
    </source>
</evidence>
<dbReference type="NCBIfam" id="NF045515">
    <property type="entry name" value="Glp_gephyrin"/>
    <property type="match status" value="1"/>
</dbReference>
<proteinExistence type="inferred from homology"/>
<sequence>MALMPVAEALARVLADTAALGTEDVPLSDAPGRVLAEDLTALRTQPPANVSAMDGYAVRADDIANAPTPLKVIGEVAAGHPFSGRIGQGEAARIFTGGVLPDGADTVVIQELTRRDGDKVTVEKATSKGRNVRYAGIDFKQGAVLLAKGRLLTDRDVMLAAAMNHPRLRVHRRPVIAVLGTGDELILPGGEPGPGQIVYSNGFALSALVRSAGGDVIDLGVARDTLDDIGVRIRRARDAKADVLLTSGGASVGDHDLVQKALAAEGLDLSFWRVALRPGRPMMHGRLGPMHVLGVPGNPVSSYVCAFLFLLPLLRTLSGRSDVVPQSEPALLGRDLPANDERADYLRATLAMGPDGLIATPVANQDSSLMAPLSQADCLLIREPHAPAAGAGSRCRILKFGF</sequence>
<dbReference type="SUPFAM" id="SSF63867">
    <property type="entry name" value="MoeA C-terminal domain-like"/>
    <property type="match status" value="1"/>
</dbReference>
<name>A0A371B114_9BRAD</name>
<evidence type="ECO:0000256" key="1">
    <source>
        <dbReference type="ARBA" id="ARBA00001946"/>
    </source>
</evidence>
<dbReference type="Proteomes" id="UP000263993">
    <property type="component" value="Unassembled WGS sequence"/>
</dbReference>
<evidence type="ECO:0000256" key="6">
    <source>
        <dbReference type="ARBA" id="ARBA00022679"/>
    </source>
</evidence>
<keyword evidence="6 11" id="KW-0808">Transferase</keyword>
<comment type="caution">
    <text evidence="13">The sequence shown here is derived from an EMBL/GenBank/DDBJ whole genome shotgun (WGS) entry which is preliminary data.</text>
</comment>
<gene>
    <name evidence="13" type="ORF">DXH78_18495</name>
</gene>
<evidence type="ECO:0000256" key="8">
    <source>
        <dbReference type="ARBA" id="ARBA00022842"/>
    </source>
</evidence>
<dbReference type="InterPro" id="IPR005110">
    <property type="entry name" value="MoeA_linker/N"/>
</dbReference>
<reference evidence="14" key="1">
    <citation type="submission" date="2018-08" db="EMBL/GenBank/DDBJ databases">
        <authorList>
            <person name="Kim S.-J."/>
            <person name="Jung G.-Y."/>
        </authorList>
    </citation>
    <scope>NUCLEOTIDE SEQUENCE [LARGE SCALE GENOMIC DNA]</scope>
    <source>
        <strain evidence="14">GY_H</strain>
    </source>
</reference>
<dbReference type="OrthoDB" id="9804758at2"/>
<dbReference type="CDD" id="cd00887">
    <property type="entry name" value="MoeA"/>
    <property type="match status" value="1"/>
</dbReference>
<dbReference type="EMBL" id="QRGO01000003">
    <property type="protein sequence ID" value="RDV01222.1"/>
    <property type="molecule type" value="Genomic_DNA"/>
</dbReference>
<comment type="cofactor">
    <cofactor evidence="1 11">
        <name>Mg(2+)</name>
        <dbReference type="ChEBI" id="CHEBI:18420"/>
    </cofactor>
</comment>
<accession>A0A371B114</accession>
<dbReference type="Pfam" id="PF03453">
    <property type="entry name" value="MoeA_N"/>
    <property type="match status" value="1"/>
</dbReference>
<comment type="catalytic activity">
    <reaction evidence="10">
        <text>adenylyl-molybdopterin + molybdate = Mo-molybdopterin + AMP + H(+)</text>
        <dbReference type="Rhea" id="RHEA:35047"/>
        <dbReference type="ChEBI" id="CHEBI:15378"/>
        <dbReference type="ChEBI" id="CHEBI:36264"/>
        <dbReference type="ChEBI" id="CHEBI:62727"/>
        <dbReference type="ChEBI" id="CHEBI:71302"/>
        <dbReference type="ChEBI" id="CHEBI:456215"/>
        <dbReference type="EC" id="2.10.1.1"/>
    </reaction>
</comment>
<evidence type="ECO:0000256" key="3">
    <source>
        <dbReference type="ARBA" id="ARBA00005046"/>
    </source>
</evidence>
<dbReference type="Pfam" id="PF00994">
    <property type="entry name" value="MoCF_biosynth"/>
    <property type="match status" value="1"/>
</dbReference>
<dbReference type="RefSeq" id="WP_115518740.1">
    <property type="nucleotide sequence ID" value="NZ_QRGO01000003.1"/>
</dbReference>
<evidence type="ECO:0000313" key="14">
    <source>
        <dbReference type="Proteomes" id="UP000263993"/>
    </source>
</evidence>
<evidence type="ECO:0000259" key="12">
    <source>
        <dbReference type="SMART" id="SM00852"/>
    </source>
</evidence>
<dbReference type="Gene3D" id="2.40.340.10">
    <property type="entry name" value="MoeA, C-terminal, domain IV"/>
    <property type="match status" value="1"/>
</dbReference>
<keyword evidence="14" id="KW-1185">Reference proteome</keyword>
<dbReference type="Gene3D" id="3.40.980.10">
    <property type="entry name" value="MoaB/Mog-like domain"/>
    <property type="match status" value="1"/>
</dbReference>
<dbReference type="InterPro" id="IPR036688">
    <property type="entry name" value="MoeA_C_domain_IV_sf"/>
</dbReference>
<comment type="similarity">
    <text evidence="4 11">Belongs to the MoeA family.</text>
</comment>
<dbReference type="FunFam" id="3.40.980.10:FF:000004">
    <property type="entry name" value="Molybdopterin molybdenumtransferase"/>
    <property type="match status" value="1"/>
</dbReference>
<evidence type="ECO:0000256" key="9">
    <source>
        <dbReference type="ARBA" id="ARBA00023150"/>
    </source>
</evidence>
<dbReference type="GO" id="GO:0006777">
    <property type="term" value="P:Mo-molybdopterin cofactor biosynthetic process"/>
    <property type="evidence" value="ECO:0007669"/>
    <property type="project" value="UniProtKB-UniRule"/>
</dbReference>
<evidence type="ECO:0000256" key="10">
    <source>
        <dbReference type="ARBA" id="ARBA00047317"/>
    </source>
</evidence>
<evidence type="ECO:0000256" key="4">
    <source>
        <dbReference type="ARBA" id="ARBA00010763"/>
    </source>
</evidence>
<dbReference type="PANTHER" id="PTHR10192">
    <property type="entry name" value="MOLYBDOPTERIN BIOSYNTHESIS PROTEIN"/>
    <property type="match status" value="1"/>
</dbReference>
<dbReference type="GO" id="GO:0061599">
    <property type="term" value="F:molybdopterin molybdotransferase activity"/>
    <property type="evidence" value="ECO:0007669"/>
    <property type="project" value="UniProtKB-UniRule"/>
</dbReference>
<comment type="function">
    <text evidence="2 11">Catalyzes the insertion of molybdate into adenylated molybdopterin with the concomitant release of AMP.</text>
</comment>
<evidence type="ECO:0000256" key="11">
    <source>
        <dbReference type="RuleBase" id="RU365090"/>
    </source>
</evidence>
<dbReference type="Pfam" id="PF03454">
    <property type="entry name" value="MoeA_C"/>
    <property type="match status" value="1"/>
</dbReference>
<keyword evidence="5 11" id="KW-0500">Molybdenum</keyword>
<evidence type="ECO:0000313" key="13">
    <source>
        <dbReference type="EMBL" id="RDV01222.1"/>
    </source>
</evidence>
<dbReference type="EC" id="2.10.1.1" evidence="11"/>
<feature type="domain" description="MoaB/Mog" evidence="12">
    <location>
        <begin position="177"/>
        <end position="316"/>
    </location>
</feature>
<dbReference type="InterPro" id="IPR001453">
    <property type="entry name" value="MoaB/Mog_dom"/>
</dbReference>
<dbReference type="GO" id="GO:0005829">
    <property type="term" value="C:cytosol"/>
    <property type="evidence" value="ECO:0007669"/>
    <property type="project" value="TreeGrafter"/>
</dbReference>
<dbReference type="InterPro" id="IPR036425">
    <property type="entry name" value="MoaB/Mog-like_dom_sf"/>
</dbReference>
<dbReference type="PANTHER" id="PTHR10192:SF5">
    <property type="entry name" value="GEPHYRIN"/>
    <property type="match status" value="1"/>
</dbReference>
<dbReference type="SUPFAM" id="SSF53218">
    <property type="entry name" value="Molybdenum cofactor biosynthesis proteins"/>
    <property type="match status" value="1"/>
</dbReference>
<dbReference type="InterPro" id="IPR036135">
    <property type="entry name" value="MoeA_linker/N_sf"/>
</dbReference>
<keyword evidence="8 11" id="KW-0460">Magnesium</keyword>
<dbReference type="GO" id="GO:0046872">
    <property type="term" value="F:metal ion binding"/>
    <property type="evidence" value="ECO:0007669"/>
    <property type="project" value="UniProtKB-UniRule"/>
</dbReference>
<dbReference type="Gene3D" id="2.170.190.11">
    <property type="entry name" value="Molybdopterin biosynthesis moea protein, domain 3"/>
    <property type="match status" value="1"/>
</dbReference>
<dbReference type="UniPathway" id="UPA00344"/>
<dbReference type="Gene3D" id="3.90.105.10">
    <property type="entry name" value="Molybdopterin biosynthesis moea protein, domain 2"/>
    <property type="match status" value="1"/>
</dbReference>
<keyword evidence="9 11" id="KW-0501">Molybdenum cofactor biosynthesis</keyword>
<dbReference type="SMART" id="SM00852">
    <property type="entry name" value="MoCF_biosynth"/>
    <property type="match status" value="1"/>
</dbReference>
<protein>
    <recommendedName>
        <fullName evidence="11">Molybdopterin molybdenumtransferase</fullName>
        <ecNumber evidence="11">2.10.1.1</ecNumber>
    </recommendedName>
</protein>
<dbReference type="AlphaFoldDB" id="A0A371B114"/>
<comment type="pathway">
    <text evidence="3 11">Cofactor biosynthesis; molybdopterin biosynthesis.</text>
</comment>
<dbReference type="InterPro" id="IPR038987">
    <property type="entry name" value="MoeA-like"/>
</dbReference>
<dbReference type="SUPFAM" id="SSF63882">
    <property type="entry name" value="MoeA N-terminal region -like"/>
    <property type="match status" value="1"/>
</dbReference>
<evidence type="ECO:0000256" key="7">
    <source>
        <dbReference type="ARBA" id="ARBA00022723"/>
    </source>
</evidence>
<keyword evidence="7 11" id="KW-0479">Metal-binding</keyword>
<evidence type="ECO:0000256" key="5">
    <source>
        <dbReference type="ARBA" id="ARBA00022505"/>
    </source>
</evidence>